<evidence type="ECO:0000313" key="2">
    <source>
        <dbReference type="EMBL" id="KAF2660929.1"/>
    </source>
</evidence>
<protein>
    <submittedName>
        <fullName evidence="2">Uncharacterized protein</fullName>
    </submittedName>
</protein>
<reference evidence="2" key="1">
    <citation type="journal article" date="2020" name="Stud. Mycol.">
        <title>101 Dothideomycetes genomes: a test case for predicting lifestyles and emergence of pathogens.</title>
        <authorList>
            <person name="Haridas S."/>
            <person name="Albert R."/>
            <person name="Binder M."/>
            <person name="Bloem J."/>
            <person name="Labutti K."/>
            <person name="Salamov A."/>
            <person name="Andreopoulos B."/>
            <person name="Baker S."/>
            <person name="Barry K."/>
            <person name="Bills G."/>
            <person name="Bluhm B."/>
            <person name="Cannon C."/>
            <person name="Castanera R."/>
            <person name="Culley D."/>
            <person name="Daum C."/>
            <person name="Ezra D."/>
            <person name="Gonzalez J."/>
            <person name="Henrissat B."/>
            <person name="Kuo A."/>
            <person name="Liang C."/>
            <person name="Lipzen A."/>
            <person name="Lutzoni F."/>
            <person name="Magnuson J."/>
            <person name="Mondo S."/>
            <person name="Nolan M."/>
            <person name="Ohm R."/>
            <person name="Pangilinan J."/>
            <person name="Park H.-J."/>
            <person name="Ramirez L."/>
            <person name="Alfaro M."/>
            <person name="Sun H."/>
            <person name="Tritt A."/>
            <person name="Yoshinaga Y."/>
            <person name="Zwiers L.-H."/>
            <person name="Turgeon B."/>
            <person name="Goodwin S."/>
            <person name="Spatafora J."/>
            <person name="Crous P."/>
            <person name="Grigoriev I."/>
        </authorList>
    </citation>
    <scope>NUCLEOTIDE SEQUENCE</scope>
    <source>
        <strain evidence="2">CBS 122681</strain>
    </source>
</reference>
<name>A0A6A6TLI2_9PLEO</name>
<accession>A0A6A6TLI2</accession>
<dbReference type="AlphaFoldDB" id="A0A6A6TLI2"/>
<dbReference type="Proteomes" id="UP000799324">
    <property type="component" value="Unassembled WGS sequence"/>
</dbReference>
<keyword evidence="1" id="KW-0732">Signal</keyword>
<organism evidence="2 3">
    <name type="scientific">Lophiostoma macrostomum CBS 122681</name>
    <dbReference type="NCBI Taxonomy" id="1314788"/>
    <lineage>
        <taxon>Eukaryota</taxon>
        <taxon>Fungi</taxon>
        <taxon>Dikarya</taxon>
        <taxon>Ascomycota</taxon>
        <taxon>Pezizomycotina</taxon>
        <taxon>Dothideomycetes</taxon>
        <taxon>Pleosporomycetidae</taxon>
        <taxon>Pleosporales</taxon>
        <taxon>Lophiostomataceae</taxon>
        <taxon>Lophiostoma</taxon>
    </lineage>
</organism>
<dbReference type="EMBL" id="MU004296">
    <property type="protein sequence ID" value="KAF2660929.1"/>
    <property type="molecule type" value="Genomic_DNA"/>
</dbReference>
<sequence>MYVSKTIVAFMASAGLVAALPGAIDTRVVERAEACTRSAEAQGACPWSKYVRDEEYAEFVKRAETCTRSAKAQGACPWSKYVRDEERAEFIKRAETCTRAAEAQGACPWSKYIRDE</sequence>
<keyword evidence="3" id="KW-1185">Reference proteome</keyword>
<feature type="signal peptide" evidence="1">
    <location>
        <begin position="1"/>
        <end position="19"/>
    </location>
</feature>
<evidence type="ECO:0000313" key="3">
    <source>
        <dbReference type="Proteomes" id="UP000799324"/>
    </source>
</evidence>
<proteinExistence type="predicted"/>
<feature type="chain" id="PRO_5025368475" evidence="1">
    <location>
        <begin position="20"/>
        <end position="116"/>
    </location>
</feature>
<gene>
    <name evidence="2" type="ORF">K491DRAFT_687757</name>
</gene>
<evidence type="ECO:0000256" key="1">
    <source>
        <dbReference type="SAM" id="SignalP"/>
    </source>
</evidence>